<feature type="domain" description="GH16" evidence="2">
    <location>
        <begin position="157"/>
        <end position="270"/>
    </location>
</feature>
<dbReference type="Proteomes" id="UP000240800">
    <property type="component" value="Unassembled WGS sequence"/>
</dbReference>
<sequence length="286" mass="29873">MAIDPDLTPLLDGLSARLAALEAAPAGTPADFLPVTVRVSALEDRLSAMAVALAATGASGPDGSPGPVTLPTGYRRAGDFRRARGDAADWAVDELIMTTWLGGAGTMGDPSLCQWESAGSVLLKHVDGTPPRSGVLQLNRPAPTTGPWGALLEVVDPGAVCAFFTYARTAREFDFELIKKDGQPVWAVGIHMPKAGGGTVSSEKVLVPLAAGVHRYEIAQDAEAVTFRIDGAQVARFTPADVPGATWEMETPMQILCSVEHHGAWAGWEAADYAGGAALRLHALRA</sequence>
<evidence type="ECO:0000313" key="3">
    <source>
        <dbReference type="EMBL" id="PTM75233.1"/>
    </source>
</evidence>
<dbReference type="Pfam" id="PF00722">
    <property type="entry name" value="Glyco_hydro_16"/>
    <property type="match status" value="1"/>
</dbReference>
<dbReference type="InterPro" id="IPR000757">
    <property type="entry name" value="Beta-glucanase-like"/>
</dbReference>
<dbReference type="SUPFAM" id="SSF49899">
    <property type="entry name" value="Concanavalin A-like lectins/glucanases"/>
    <property type="match status" value="1"/>
</dbReference>
<reference evidence="3 4" key="1">
    <citation type="submission" date="2018-04" db="EMBL/GenBank/DDBJ databases">
        <title>Genomic Encyclopedia of Type Strains, Phase III (KMG-III): the genomes of soil and plant-associated and newly described type strains.</title>
        <authorList>
            <person name="Whitman W."/>
        </authorList>
    </citation>
    <scope>NUCLEOTIDE SEQUENCE [LARGE SCALE GENOMIC DNA]</scope>
    <source>
        <strain evidence="3 4">JA192</strain>
    </source>
</reference>
<comment type="caution">
    <text evidence="3">The sequence shown here is derived from an EMBL/GenBank/DDBJ whole genome shotgun (WGS) entry which is preliminary data.</text>
</comment>
<dbReference type="InterPro" id="IPR013320">
    <property type="entry name" value="ConA-like_dom_sf"/>
</dbReference>
<dbReference type="RefSeq" id="WP_069330254.1">
    <property type="nucleotide sequence ID" value="NZ_MABH01000025.1"/>
</dbReference>
<protein>
    <submittedName>
        <fullName evidence="3">Glycosyl hydrolase family 16</fullName>
    </submittedName>
</protein>
<evidence type="ECO:0000259" key="2">
    <source>
        <dbReference type="Pfam" id="PF00722"/>
    </source>
</evidence>
<comment type="similarity">
    <text evidence="1">Belongs to the glycosyl hydrolase 16 family.</text>
</comment>
<dbReference type="Gene3D" id="2.60.120.200">
    <property type="match status" value="1"/>
</dbReference>
<name>A0ABX5J592_9RHOB</name>
<dbReference type="GO" id="GO:0016787">
    <property type="term" value="F:hydrolase activity"/>
    <property type="evidence" value="ECO:0007669"/>
    <property type="project" value="UniProtKB-KW"/>
</dbReference>
<organism evidence="3 4">
    <name type="scientific">Cereibacter johrii</name>
    <dbReference type="NCBI Taxonomy" id="445629"/>
    <lineage>
        <taxon>Bacteria</taxon>
        <taxon>Pseudomonadati</taxon>
        <taxon>Pseudomonadota</taxon>
        <taxon>Alphaproteobacteria</taxon>
        <taxon>Rhodobacterales</taxon>
        <taxon>Paracoccaceae</taxon>
        <taxon>Cereibacter</taxon>
    </lineage>
</organism>
<keyword evidence="4" id="KW-1185">Reference proteome</keyword>
<accession>A0ABX5J592</accession>
<evidence type="ECO:0000256" key="1">
    <source>
        <dbReference type="ARBA" id="ARBA00006865"/>
    </source>
</evidence>
<dbReference type="EMBL" id="PZZW01000012">
    <property type="protein sequence ID" value="PTM75233.1"/>
    <property type="molecule type" value="Genomic_DNA"/>
</dbReference>
<evidence type="ECO:0000313" key="4">
    <source>
        <dbReference type="Proteomes" id="UP000240800"/>
    </source>
</evidence>
<proteinExistence type="inferred from homology"/>
<dbReference type="CDD" id="cd00413">
    <property type="entry name" value="Glyco_hydrolase_16"/>
    <property type="match status" value="1"/>
</dbReference>
<keyword evidence="3" id="KW-0378">Hydrolase</keyword>
<gene>
    <name evidence="3" type="ORF">C8J29_11223</name>
</gene>